<feature type="region of interest" description="Disordered" evidence="8">
    <location>
        <begin position="1047"/>
        <end position="1083"/>
    </location>
</feature>
<feature type="coiled-coil region" evidence="7">
    <location>
        <begin position="550"/>
        <end position="591"/>
    </location>
</feature>
<evidence type="ECO:0000256" key="1">
    <source>
        <dbReference type="ARBA" id="ARBA00004496"/>
    </source>
</evidence>
<feature type="coiled-coil region" evidence="7">
    <location>
        <begin position="1777"/>
        <end position="1832"/>
    </location>
</feature>
<feature type="region of interest" description="Disordered" evidence="8">
    <location>
        <begin position="1956"/>
        <end position="2057"/>
    </location>
</feature>
<feature type="compositionally biased region" description="Pro residues" evidence="8">
    <location>
        <begin position="1991"/>
        <end position="2017"/>
    </location>
</feature>
<dbReference type="InterPro" id="IPR001752">
    <property type="entry name" value="Kinesin_motor_dom"/>
</dbReference>
<feature type="compositionally biased region" description="Low complexity" evidence="8">
    <location>
        <begin position="269"/>
        <end position="285"/>
    </location>
</feature>
<name>A0A5C5G3E3_9BASI</name>
<feature type="region of interest" description="Disordered" evidence="8">
    <location>
        <begin position="964"/>
        <end position="1015"/>
    </location>
</feature>
<feature type="compositionally biased region" description="Polar residues" evidence="8">
    <location>
        <begin position="1956"/>
        <end position="1965"/>
    </location>
</feature>
<evidence type="ECO:0000256" key="6">
    <source>
        <dbReference type="PROSITE-ProRule" id="PRU00283"/>
    </source>
</evidence>
<feature type="domain" description="Kinesin motor" evidence="9">
    <location>
        <begin position="22"/>
        <end position="451"/>
    </location>
</feature>
<dbReference type="PANTHER" id="PTHR47969">
    <property type="entry name" value="CHROMOSOME-ASSOCIATED KINESIN KIF4A-RELATED"/>
    <property type="match status" value="1"/>
</dbReference>
<evidence type="ECO:0000259" key="9">
    <source>
        <dbReference type="PROSITE" id="PS50067"/>
    </source>
</evidence>
<dbReference type="GO" id="GO:0007018">
    <property type="term" value="P:microtubule-based movement"/>
    <property type="evidence" value="ECO:0007669"/>
    <property type="project" value="InterPro"/>
</dbReference>
<gene>
    <name evidence="10" type="ORF">DMC30DRAFT_389145</name>
</gene>
<feature type="compositionally biased region" description="Polar residues" evidence="8">
    <location>
        <begin position="905"/>
        <end position="915"/>
    </location>
</feature>
<dbReference type="PROSITE" id="PS50067">
    <property type="entry name" value="KINESIN_MOTOR_2"/>
    <property type="match status" value="1"/>
</dbReference>
<dbReference type="InterPro" id="IPR027640">
    <property type="entry name" value="Kinesin-like_fam"/>
</dbReference>
<reference evidence="10 11" key="1">
    <citation type="submission" date="2019-03" db="EMBL/GenBank/DDBJ databases">
        <title>Rhodosporidium diobovatum UCD-FST 08-225 genome sequencing, assembly, and annotation.</title>
        <authorList>
            <person name="Fakankun I.U."/>
            <person name="Fristensky B."/>
            <person name="Levin D.B."/>
        </authorList>
    </citation>
    <scope>NUCLEOTIDE SEQUENCE [LARGE SCALE GENOMIC DNA]</scope>
    <source>
        <strain evidence="10 11">UCD-FST 08-225</strain>
    </source>
</reference>
<feature type="coiled-coil region" evidence="7">
    <location>
        <begin position="1891"/>
        <end position="1918"/>
    </location>
</feature>
<dbReference type="PANTHER" id="PTHR47969:SF15">
    <property type="entry name" value="CHROMOSOME-ASSOCIATED KINESIN KIF4A-RELATED"/>
    <property type="match status" value="1"/>
</dbReference>
<feature type="coiled-coil region" evidence="7">
    <location>
        <begin position="2095"/>
        <end position="2185"/>
    </location>
</feature>
<evidence type="ECO:0000256" key="3">
    <source>
        <dbReference type="ARBA" id="ARBA00022741"/>
    </source>
</evidence>
<dbReference type="GO" id="GO:0008017">
    <property type="term" value="F:microtubule binding"/>
    <property type="evidence" value="ECO:0007669"/>
    <property type="project" value="InterPro"/>
</dbReference>
<dbReference type="PROSITE" id="PS00411">
    <property type="entry name" value="KINESIN_MOTOR_1"/>
    <property type="match status" value="1"/>
</dbReference>
<comment type="subcellular location">
    <subcellularLocation>
        <location evidence="1">Cytoplasm</location>
    </subcellularLocation>
</comment>
<dbReference type="InterPro" id="IPR027417">
    <property type="entry name" value="P-loop_NTPase"/>
</dbReference>
<dbReference type="GO" id="GO:0005737">
    <property type="term" value="C:cytoplasm"/>
    <property type="evidence" value="ECO:0007669"/>
    <property type="project" value="UniProtKB-SubCell"/>
</dbReference>
<dbReference type="InterPro" id="IPR019821">
    <property type="entry name" value="Kinesin_motor_CS"/>
</dbReference>
<dbReference type="SMART" id="SM00129">
    <property type="entry name" value="KISc"/>
    <property type="match status" value="1"/>
</dbReference>
<keyword evidence="2" id="KW-0963">Cytoplasm</keyword>
<dbReference type="GO" id="GO:0005524">
    <property type="term" value="F:ATP binding"/>
    <property type="evidence" value="ECO:0007669"/>
    <property type="project" value="UniProtKB-UniRule"/>
</dbReference>
<feature type="coiled-coil region" evidence="7">
    <location>
        <begin position="648"/>
        <end position="768"/>
    </location>
</feature>
<feature type="binding site" evidence="6">
    <location>
        <begin position="125"/>
        <end position="132"/>
    </location>
    <ligand>
        <name>ATP</name>
        <dbReference type="ChEBI" id="CHEBI:30616"/>
    </ligand>
</feature>
<feature type="compositionally biased region" description="Low complexity" evidence="8">
    <location>
        <begin position="303"/>
        <end position="312"/>
    </location>
</feature>
<comment type="caution">
    <text evidence="10">The sequence shown here is derived from an EMBL/GenBank/DDBJ whole genome shotgun (WGS) entry which is preliminary data.</text>
</comment>
<evidence type="ECO:0000313" key="10">
    <source>
        <dbReference type="EMBL" id="TNY23673.1"/>
    </source>
</evidence>
<dbReference type="SUPFAM" id="SSF52540">
    <property type="entry name" value="P-loop containing nucleoside triphosphate hydrolases"/>
    <property type="match status" value="1"/>
</dbReference>
<feature type="compositionally biased region" description="Low complexity" evidence="8">
    <location>
        <begin position="1048"/>
        <end position="1067"/>
    </location>
</feature>
<dbReference type="GO" id="GO:0005875">
    <property type="term" value="C:microtubule associated complex"/>
    <property type="evidence" value="ECO:0007669"/>
    <property type="project" value="TreeGrafter"/>
</dbReference>
<keyword evidence="4 6" id="KW-0067">ATP-binding</keyword>
<dbReference type="GO" id="GO:0051231">
    <property type="term" value="P:spindle elongation"/>
    <property type="evidence" value="ECO:0007669"/>
    <property type="project" value="TreeGrafter"/>
</dbReference>
<dbReference type="Pfam" id="PF00225">
    <property type="entry name" value="Kinesin"/>
    <property type="match status" value="2"/>
</dbReference>
<organism evidence="10 11">
    <name type="scientific">Rhodotorula diobovata</name>
    <dbReference type="NCBI Taxonomy" id="5288"/>
    <lineage>
        <taxon>Eukaryota</taxon>
        <taxon>Fungi</taxon>
        <taxon>Dikarya</taxon>
        <taxon>Basidiomycota</taxon>
        <taxon>Pucciniomycotina</taxon>
        <taxon>Microbotryomycetes</taxon>
        <taxon>Sporidiobolales</taxon>
        <taxon>Sporidiobolaceae</taxon>
        <taxon>Rhodotorula</taxon>
    </lineage>
</organism>
<dbReference type="InterPro" id="IPR036961">
    <property type="entry name" value="Kinesin_motor_dom_sf"/>
</dbReference>
<dbReference type="Gene3D" id="1.10.287.1490">
    <property type="match status" value="1"/>
</dbReference>
<evidence type="ECO:0000256" key="4">
    <source>
        <dbReference type="ARBA" id="ARBA00022840"/>
    </source>
</evidence>
<dbReference type="Gene3D" id="3.40.850.10">
    <property type="entry name" value="Kinesin motor domain"/>
    <property type="match status" value="1"/>
</dbReference>
<evidence type="ECO:0000256" key="5">
    <source>
        <dbReference type="ARBA" id="ARBA00023054"/>
    </source>
</evidence>
<feature type="coiled-coil region" evidence="7">
    <location>
        <begin position="1141"/>
        <end position="1260"/>
    </location>
</feature>
<dbReference type="EMBL" id="SOZI01000009">
    <property type="protein sequence ID" value="TNY23673.1"/>
    <property type="molecule type" value="Genomic_DNA"/>
</dbReference>
<evidence type="ECO:0000256" key="8">
    <source>
        <dbReference type="SAM" id="MobiDB-lite"/>
    </source>
</evidence>
<feature type="compositionally biased region" description="Low complexity" evidence="8">
    <location>
        <begin position="964"/>
        <end position="979"/>
    </location>
</feature>
<protein>
    <recommendedName>
        <fullName evidence="9">Kinesin motor domain-containing protein</fullName>
    </recommendedName>
</protein>
<accession>A0A5C5G3E3</accession>
<dbReference type="OrthoDB" id="3176171at2759"/>
<evidence type="ECO:0000313" key="11">
    <source>
        <dbReference type="Proteomes" id="UP000311382"/>
    </source>
</evidence>
<keyword evidence="5 7" id="KW-0175">Coiled coil</keyword>
<dbReference type="GO" id="GO:0007052">
    <property type="term" value="P:mitotic spindle organization"/>
    <property type="evidence" value="ECO:0007669"/>
    <property type="project" value="TreeGrafter"/>
</dbReference>
<dbReference type="STRING" id="5288.A0A5C5G3E3"/>
<evidence type="ECO:0000256" key="2">
    <source>
        <dbReference type="ARBA" id="ARBA00022490"/>
    </source>
</evidence>
<keyword evidence="11" id="KW-1185">Reference proteome</keyword>
<feature type="compositionally biased region" description="Acidic residues" evidence="8">
    <location>
        <begin position="891"/>
        <end position="901"/>
    </location>
</feature>
<keyword evidence="6" id="KW-0505">Motor protein</keyword>
<feature type="compositionally biased region" description="Low complexity" evidence="8">
    <location>
        <begin position="2026"/>
        <end position="2036"/>
    </location>
</feature>
<evidence type="ECO:0000256" key="7">
    <source>
        <dbReference type="SAM" id="Coils"/>
    </source>
</evidence>
<feature type="region of interest" description="Disordered" evidence="8">
    <location>
        <begin position="783"/>
        <end position="807"/>
    </location>
</feature>
<feature type="region of interest" description="Disordered" evidence="8">
    <location>
        <begin position="55"/>
        <end position="77"/>
    </location>
</feature>
<proteinExistence type="inferred from homology"/>
<feature type="region of interest" description="Disordered" evidence="8">
    <location>
        <begin position="269"/>
        <end position="343"/>
    </location>
</feature>
<sequence length="2192" mass="236298">MVGGSNGARRESVVPQQANTMAVKVVVRIRPGANPDGANVPARFQRTVVQPISSTSLQADNPTPGAHAGPAVSAATAGTAKQTKQAFTYDRVIGPDEGQPALYEAAQSLVDSFLAGYNSTIFAYGPSSSGKSYSMGTDLDGVSRNVERQGITPRAVAEIFDRLAATQRDSRGGFSFEAKVSYLEIYNEELIDLLAGDADVRPTVQIREDKSGQILLQGIREIKVSSAAQVMELLAQGSTLRQTGATDVNAQSSRSHAIFSLAVTRRKWAGTGTPPAAAPTAPSSPQNRRMSALPRMSSPAPPGRAGTPTGDRPGSRFGLRPPSSLGRASTPGTPSGDEAEGSWTISSSKLHFVDLAGSERLKRTAAAGERAKEGISINAGLSALGNVISALGDPSKKATHVPYRDSKLTRILQDSLGGNARTMMVACVSPIEANLAETLNTLRYANRARNIKNRAEVNEVEQGWDDVEYLQRTILKLRGELAAIKGGDGAALARRSLDLSSAPAEAELQQKVAQLTAELAVAQAAAPGSPTTPTAPLSRDQFAAAVEPIVEEYERSLSALESQLALARAALGHSDEEMRELEARIGEEQQANEANAALVDELRMRVAKLSEREETTEAYVRDLEARLRDVDDADESHGAAVGALRKELARNREQAAATEQHVQELEARLASAEEGNTALRRQIDVLERDVARREESHRDLEARVQLLDNSNDSKQLLAEIDEKDRRLLDLERELDALKVRADGAADEAARLQKLAQVETALKEELESRVRTLENGQARNLVVTPPRTPALRSADADSLSPPEPDAAPPTEVAALRAQVDKLRRAHAETTGELEMAKTQYAESLREIDDLNAQMQEARLLRSQASASDLSDAGMSPATPRFANGRRDGRLDDDGEDDDEVEELATTAINGGSSRNGSPAAAHRTTGPRTPHARRSMPLSPQHRLSFLGRGQGAVSPAHLRSASLSQELSLAASSQSSCPTSPRPVSPSPSSHSRRESLFGPSWISSTSNGGGERSYEQMKSEVLKLQAALDARDAEISDLETTVQQLRSPLASSAASPAGDSPFPSFPTITERPATPPSLSSRDADLLLSPQTRSHFDALKASVRDLDGPTVGLGLTTASDDDESASASRLDDLMRSMAQKESAHREAVETLEGELAQLRRQHDELTVLSKTQVENMSTEIEQLRRELEERPARGALDAEMQRLHVEGSFRAEELAAARAAHEEELGRVKAALIDGAAEHQRALESTVADHSATLDNLRRDHNIALDRAVLEREEAVRAELVPTHAAELESLRGTHAAAIAARETGDAEQVEVARAELIARHDEAVEALKRDHAAALERAQAEQACATTKHDEDLASLRQSLSQDREAALSSLREDHETSLAAALEAHASKLDGLRSTLTAEHAADSAASKQAHDDELALLRSDHSAALDRQQAEHSAALEASHADKLESAMQSVRAQLAAEHEQATEQIKREHGDELERARAELAASHAAELESLRGTHAADIAARETGDAEQVEIARAELIARHDEAVEALKRDHAAALERTQAEHASATTKHDEELASLRQSLNQDREAALSSLREDHEASLAAVHEANASKLDELRSNITAEHTADSAASKHAHDDELALLRSDHTAALDRQQAEHSAALAALEASHAHKLESAMQSVRAQLAADHEQAIEQIKRGHGDELERARATTSGEQDALRARLAEEHEAAAIGLREEHDRSVEAINSSHTAAVDELRAVLSSEHAGAIDALRQEHRLALDSLRTERAAASETQTREAVAAAEAERDSLRAAHDSLEAALSAVRDELVSAQQSVTALTSERDQLAQRLDSLAAQHANFVADHAKEVNSLRQLLKVQQQAPPPSATSSTELQETLAALGTLENAQDEGERLAAVEQVRTAAQRLESLLAQTRKERDGISAKLARMSLSSASAAPLGLGIRAQSPPVGAMSPTADAFSVLSNRARSPTSELERATSPPLRSERFLNNGSTFSLKAPPPTPPPSVPPPPAPHPTTPLPPLPQESPMRGVGRRSSNSSVTTSPEHRRGSLGPEPSNPSVRDSQQHLDMVRALKEQHDASVARLKQQLSQRDAEYQSQVDLVTTLESALNDSERNLRKARLQTNEYARERDALKAEADRLRLEAQDSHSASEGYRQSVIDMEERLQEQRSREARAERARLDLEARMNEVNKRKSKFACF</sequence>
<dbReference type="Proteomes" id="UP000311382">
    <property type="component" value="Unassembled WGS sequence"/>
</dbReference>
<dbReference type="PRINTS" id="PR00380">
    <property type="entry name" value="KINESINHEAVY"/>
</dbReference>
<keyword evidence="3 6" id="KW-0547">Nucleotide-binding</keyword>
<dbReference type="GO" id="GO:0003777">
    <property type="term" value="F:microtubule motor activity"/>
    <property type="evidence" value="ECO:0007669"/>
    <property type="project" value="InterPro"/>
</dbReference>
<comment type="similarity">
    <text evidence="6">Belongs to the TRAFAC class myosin-kinesin ATPase superfamily. Kinesin family.</text>
</comment>
<feature type="region of interest" description="Disordered" evidence="8">
    <location>
        <begin position="860"/>
        <end position="936"/>
    </location>
</feature>